<gene>
    <name evidence="2" type="ORF">SAMN05421850_107228</name>
</gene>
<dbReference type="InterPro" id="IPR003607">
    <property type="entry name" value="HD/PDEase_dom"/>
</dbReference>
<dbReference type="Pfam" id="PF01966">
    <property type="entry name" value="HD"/>
    <property type="match status" value="1"/>
</dbReference>
<dbReference type="PANTHER" id="PTHR33594">
    <property type="entry name" value="SUPERFAMILY HYDROLASE, PUTATIVE (AFU_ORTHOLOGUE AFUA_1G03035)-RELATED"/>
    <property type="match status" value="1"/>
</dbReference>
<dbReference type="PANTHER" id="PTHR33594:SF1">
    <property type="entry name" value="HD_PDEASE DOMAIN-CONTAINING PROTEIN"/>
    <property type="match status" value="1"/>
</dbReference>
<dbReference type="InterPro" id="IPR006674">
    <property type="entry name" value="HD_domain"/>
</dbReference>
<dbReference type="CDD" id="cd00077">
    <property type="entry name" value="HDc"/>
    <property type="match status" value="1"/>
</dbReference>
<dbReference type="SMART" id="SM00471">
    <property type="entry name" value="HDc"/>
    <property type="match status" value="1"/>
</dbReference>
<protein>
    <recommendedName>
        <fullName evidence="1">HD/PDEase domain-containing protein</fullName>
    </recommendedName>
</protein>
<name>A0A1G8QDZ1_9RHOB</name>
<evidence type="ECO:0000259" key="1">
    <source>
        <dbReference type="SMART" id="SM00471"/>
    </source>
</evidence>
<dbReference type="Proteomes" id="UP000199340">
    <property type="component" value="Unassembled WGS sequence"/>
</dbReference>
<accession>A0A1G8QDZ1</accession>
<proteinExistence type="predicted"/>
<dbReference type="SUPFAM" id="SSF109604">
    <property type="entry name" value="HD-domain/PDEase-like"/>
    <property type="match status" value="1"/>
</dbReference>
<keyword evidence="3" id="KW-1185">Reference proteome</keyword>
<dbReference type="Gene3D" id="1.10.3210.50">
    <property type="match status" value="1"/>
</dbReference>
<reference evidence="2 3" key="1">
    <citation type="submission" date="2016-10" db="EMBL/GenBank/DDBJ databases">
        <authorList>
            <person name="de Groot N.N."/>
        </authorList>
    </citation>
    <scope>NUCLEOTIDE SEQUENCE [LARGE SCALE GENOMIC DNA]</scope>
    <source>
        <strain evidence="2 3">DSM 28010</strain>
    </source>
</reference>
<dbReference type="EMBL" id="FNEB01000007">
    <property type="protein sequence ID" value="SDJ02911.1"/>
    <property type="molecule type" value="Genomic_DNA"/>
</dbReference>
<dbReference type="STRING" id="490829.SAMN05421850_107228"/>
<organism evidence="2 3">
    <name type="scientific">Lutimaribacter saemankumensis</name>
    <dbReference type="NCBI Taxonomy" id="490829"/>
    <lineage>
        <taxon>Bacteria</taxon>
        <taxon>Pseudomonadati</taxon>
        <taxon>Pseudomonadota</taxon>
        <taxon>Alphaproteobacteria</taxon>
        <taxon>Rhodobacterales</taxon>
        <taxon>Roseobacteraceae</taxon>
        <taxon>Lutimaribacter</taxon>
    </lineage>
</organism>
<feature type="domain" description="HD/PDEase" evidence="1">
    <location>
        <begin position="20"/>
        <end position="138"/>
    </location>
</feature>
<evidence type="ECO:0000313" key="3">
    <source>
        <dbReference type="Proteomes" id="UP000199340"/>
    </source>
</evidence>
<dbReference type="RefSeq" id="WP_245723397.1">
    <property type="nucleotide sequence ID" value="NZ_FNEB01000007.1"/>
</dbReference>
<dbReference type="AlphaFoldDB" id="A0A1G8QDZ1"/>
<sequence length="221" mass="23368">MTDDLRQRLRAVAGAAMAQDSAHDLAHLDRVWANAQAIAEGEGGADTPILCAAAYLHDLVNLPKDAPDRARASAMSASAARPHLQALGFGPDRVAAVQHAIEAHSFSAGITPETHEARILRDADRLDALGAIGVARAFAVSGALDRALYHPGDPFAATRVPDDGTFALDHWPAKLLRLPDGMTTATGQRIARDRIAVMLRFAHDLADEIGHDANGWSAGDV</sequence>
<evidence type="ECO:0000313" key="2">
    <source>
        <dbReference type="EMBL" id="SDJ02911.1"/>
    </source>
</evidence>